<protein>
    <recommendedName>
        <fullName evidence="4">Glucosamine-6-phosphate deaminase</fullName>
        <ecNumber evidence="4">3.5.99.6</ecNumber>
    </recommendedName>
    <alternativeName>
        <fullName evidence="4">GlcN6P deaminase</fullName>
        <shortName evidence="4">GNPDA</shortName>
    </alternativeName>
    <alternativeName>
        <fullName evidence="4">Glucosamine-6-phosphate isomerase</fullName>
    </alternativeName>
</protein>
<comment type="catalytic activity">
    <reaction evidence="1 4">
        <text>alpha-D-glucosamine 6-phosphate + H2O = beta-D-fructose 6-phosphate + NH4(+)</text>
        <dbReference type="Rhea" id="RHEA:12172"/>
        <dbReference type="ChEBI" id="CHEBI:15377"/>
        <dbReference type="ChEBI" id="CHEBI:28938"/>
        <dbReference type="ChEBI" id="CHEBI:57634"/>
        <dbReference type="ChEBI" id="CHEBI:75989"/>
        <dbReference type="EC" id="3.5.99.6"/>
    </reaction>
</comment>
<dbReference type="GO" id="GO:0005975">
    <property type="term" value="P:carbohydrate metabolic process"/>
    <property type="evidence" value="ECO:0007669"/>
    <property type="project" value="InterPro"/>
</dbReference>
<evidence type="ECO:0000256" key="2">
    <source>
        <dbReference type="ARBA" id="ARBA00022801"/>
    </source>
</evidence>
<dbReference type="Proteomes" id="UP000027142">
    <property type="component" value="Chromosome"/>
</dbReference>
<dbReference type="OrthoDB" id="9791139at2"/>
<dbReference type="UniPathway" id="UPA00629">
    <property type="reaction ID" value="UER00684"/>
</dbReference>
<comment type="function">
    <text evidence="4">Catalyzes the reversible isomerization-deamination of glucosamine 6-phosphate (GlcN6P) to form fructose 6-phosphate (Fru6P) and ammonium ion.</text>
</comment>
<dbReference type="InterPro" id="IPR018321">
    <property type="entry name" value="Glucosamine6P_isomerase_CS"/>
</dbReference>
<dbReference type="PROSITE" id="PS01161">
    <property type="entry name" value="GLC_GALNAC_ISOMERASE"/>
    <property type="match status" value="1"/>
</dbReference>
<dbReference type="KEGG" id="ble:BleG1_1306"/>
<dbReference type="EMBL" id="CP003923">
    <property type="protein sequence ID" value="AIC93889.1"/>
    <property type="molecule type" value="Genomic_DNA"/>
</dbReference>
<name>A0A060M1E0_9BACI</name>
<organism evidence="6 7">
    <name type="scientific">Shouchella lehensis G1</name>
    <dbReference type="NCBI Taxonomy" id="1246626"/>
    <lineage>
        <taxon>Bacteria</taxon>
        <taxon>Bacillati</taxon>
        <taxon>Bacillota</taxon>
        <taxon>Bacilli</taxon>
        <taxon>Bacillales</taxon>
        <taxon>Bacillaceae</taxon>
        <taxon>Shouchella</taxon>
    </lineage>
</organism>
<comment type="similarity">
    <text evidence="4">Belongs to the glucosamine/galactosamine-6-phosphate isomerase family. NagB subfamily.</text>
</comment>
<evidence type="ECO:0000256" key="1">
    <source>
        <dbReference type="ARBA" id="ARBA00000644"/>
    </source>
</evidence>
<feature type="active site" description="Proton acceptor; for ring-opening step" evidence="4">
    <location>
        <position position="138"/>
    </location>
</feature>
<dbReference type="Gene3D" id="3.40.50.1360">
    <property type="match status" value="1"/>
</dbReference>
<dbReference type="GO" id="GO:0004342">
    <property type="term" value="F:glucosamine-6-phosphate deaminase activity"/>
    <property type="evidence" value="ECO:0007669"/>
    <property type="project" value="UniProtKB-UniRule"/>
</dbReference>
<dbReference type="EC" id="3.5.99.6" evidence="4"/>
<dbReference type="HOGENOM" id="CLU_049611_1_1_9"/>
<comment type="pathway">
    <text evidence="4">Amino-sugar metabolism; N-acetylneuraminate degradation; D-fructose 6-phosphate from N-acetylneuraminate: step 5/5.</text>
</comment>
<dbReference type="STRING" id="1246626.BleG1_1306"/>
<feature type="active site" description="Proton acceptor; for enolization step" evidence="4">
    <location>
        <position position="67"/>
    </location>
</feature>
<dbReference type="InterPro" id="IPR006148">
    <property type="entry name" value="Glc/Gal-6P_isomerase"/>
</dbReference>
<gene>
    <name evidence="4" type="primary">nagB</name>
    <name evidence="6" type="ORF">BleG1_1306</name>
</gene>
<dbReference type="GO" id="GO:0005737">
    <property type="term" value="C:cytoplasm"/>
    <property type="evidence" value="ECO:0007669"/>
    <property type="project" value="TreeGrafter"/>
</dbReference>
<dbReference type="eggNOG" id="COG0363">
    <property type="taxonomic scope" value="Bacteria"/>
</dbReference>
<dbReference type="AlphaFoldDB" id="A0A060M1E0"/>
<sequence length="246" mass="27242">MKIVYVKDYDALSEAGASFLLEQIKKKPSLTMGLATGGTPKGTYEKLINKSKKEKVSFEQVRTFNLDEYVGLSKEDPNSYHQYMNDMLFNHIDIKSTHTFIPNGEASSIEAECQDYEQRIKAAGGIDIQLLGIGNNGHIGFNEPGTNFSETTHMIELADATREANARYFNTKEDVPKQAITMGIASIMAAKEILLLISGKDKQHAFSMLLEDGIDEAFPASILKEHPHVTVIVDQEAAGQYFNESA</sequence>
<dbReference type="GO" id="GO:0019262">
    <property type="term" value="P:N-acetylneuraminate catabolic process"/>
    <property type="evidence" value="ECO:0007669"/>
    <property type="project" value="UniProtKB-UniRule"/>
</dbReference>
<dbReference type="CDD" id="cd01399">
    <property type="entry name" value="GlcN6P_deaminase"/>
    <property type="match status" value="1"/>
</dbReference>
<accession>A0A060M1E0</accession>
<dbReference type="PANTHER" id="PTHR11280:SF5">
    <property type="entry name" value="GLUCOSAMINE-6-PHOSPHATE ISOMERASE"/>
    <property type="match status" value="1"/>
</dbReference>
<dbReference type="PATRIC" id="fig|1246626.3.peg.1293"/>
<keyword evidence="3 4" id="KW-0119">Carbohydrate metabolism</keyword>
<feature type="domain" description="Glucosamine/galactosamine-6-phosphate isomerase" evidence="5">
    <location>
        <begin position="13"/>
        <end position="225"/>
    </location>
</feature>
<keyword evidence="2 4" id="KW-0378">Hydrolase</keyword>
<evidence type="ECO:0000256" key="4">
    <source>
        <dbReference type="HAMAP-Rule" id="MF_01241"/>
    </source>
</evidence>
<dbReference type="NCBIfam" id="TIGR00502">
    <property type="entry name" value="nagB"/>
    <property type="match status" value="1"/>
</dbReference>
<evidence type="ECO:0000256" key="3">
    <source>
        <dbReference type="ARBA" id="ARBA00023277"/>
    </source>
</evidence>
<reference evidence="6 7" key="1">
    <citation type="journal article" date="2014" name="Gene">
        <title>A comparative genomic analysis of the alkalitolerant soil bacterium Bacillus lehensis G1.</title>
        <authorList>
            <person name="Noor Y.M."/>
            <person name="Samsulrizal N.H."/>
            <person name="Jema'on N.A."/>
            <person name="Low K.O."/>
            <person name="Ramli A.N."/>
            <person name="Alias N.I."/>
            <person name="Damis S.I."/>
            <person name="Fuzi S.F."/>
            <person name="Isa M.N."/>
            <person name="Murad A.M."/>
            <person name="Raih M.F."/>
            <person name="Bakar F.D."/>
            <person name="Najimudin N."/>
            <person name="Mahadi N.M."/>
            <person name="Illias R.M."/>
        </authorList>
    </citation>
    <scope>NUCLEOTIDE SEQUENCE [LARGE SCALE GENOMIC DNA]</scope>
    <source>
        <strain evidence="6 7">G1</strain>
    </source>
</reference>
<dbReference type="RefSeq" id="WP_038478513.1">
    <property type="nucleotide sequence ID" value="NZ_CP003923.1"/>
</dbReference>
<feature type="active site" description="For ring-opening step" evidence="4">
    <location>
        <position position="136"/>
    </location>
</feature>
<keyword evidence="7" id="KW-1185">Reference proteome</keyword>
<dbReference type="PANTHER" id="PTHR11280">
    <property type="entry name" value="GLUCOSAMINE-6-PHOSPHATE ISOMERASE"/>
    <property type="match status" value="1"/>
</dbReference>
<dbReference type="SUPFAM" id="SSF100950">
    <property type="entry name" value="NagB/RpiA/CoA transferase-like"/>
    <property type="match status" value="1"/>
</dbReference>
<dbReference type="Pfam" id="PF01182">
    <property type="entry name" value="Glucosamine_iso"/>
    <property type="match status" value="1"/>
</dbReference>
<evidence type="ECO:0000313" key="6">
    <source>
        <dbReference type="EMBL" id="AIC93889.1"/>
    </source>
</evidence>
<dbReference type="GO" id="GO:0042802">
    <property type="term" value="F:identical protein binding"/>
    <property type="evidence" value="ECO:0007669"/>
    <property type="project" value="TreeGrafter"/>
</dbReference>
<dbReference type="FunFam" id="3.40.50.1360:FF:000003">
    <property type="entry name" value="Glucosamine-6-phosphate deaminase"/>
    <property type="match status" value="1"/>
</dbReference>
<dbReference type="InterPro" id="IPR037171">
    <property type="entry name" value="NagB/RpiA_transferase-like"/>
</dbReference>
<dbReference type="HAMAP" id="MF_01241">
    <property type="entry name" value="GlcN6P_deamin"/>
    <property type="match status" value="1"/>
</dbReference>
<feature type="active site" description="For ring-opening step" evidence="4">
    <location>
        <position position="143"/>
    </location>
</feature>
<evidence type="ECO:0000313" key="7">
    <source>
        <dbReference type="Proteomes" id="UP000027142"/>
    </source>
</evidence>
<dbReference type="InterPro" id="IPR004547">
    <property type="entry name" value="Glucosamine6P_isomerase"/>
</dbReference>
<comment type="caution">
    <text evidence="4">Lacks conserved residue(s) required for the propagation of feature annotation.</text>
</comment>
<evidence type="ECO:0000259" key="5">
    <source>
        <dbReference type="Pfam" id="PF01182"/>
    </source>
</evidence>
<dbReference type="GO" id="GO:0006046">
    <property type="term" value="P:N-acetylglucosamine catabolic process"/>
    <property type="evidence" value="ECO:0007669"/>
    <property type="project" value="UniProtKB-UniRule"/>
</dbReference>
<dbReference type="GO" id="GO:0006043">
    <property type="term" value="P:glucosamine catabolic process"/>
    <property type="evidence" value="ECO:0007669"/>
    <property type="project" value="TreeGrafter"/>
</dbReference>
<proteinExistence type="inferred from homology"/>